<dbReference type="GO" id="GO:0005524">
    <property type="term" value="F:ATP binding"/>
    <property type="evidence" value="ECO:0007669"/>
    <property type="project" value="InterPro"/>
</dbReference>
<dbReference type="PANTHER" id="PTHR43581">
    <property type="entry name" value="ATP/GTP PHOSPHATASE"/>
    <property type="match status" value="1"/>
</dbReference>
<evidence type="ECO:0000259" key="1">
    <source>
        <dbReference type="Pfam" id="PF12476"/>
    </source>
</evidence>
<dbReference type="Pfam" id="PF13175">
    <property type="entry name" value="AAA_15"/>
    <property type="match status" value="1"/>
</dbReference>
<dbReference type="SUPFAM" id="SSF52540">
    <property type="entry name" value="P-loop containing nucleoside triphosphate hydrolases"/>
    <property type="match status" value="2"/>
</dbReference>
<feature type="domain" description="Endonuclease GajA/Old nuclease/RecF-like AAA" evidence="2">
    <location>
        <begin position="1"/>
        <end position="47"/>
    </location>
</feature>
<keyword evidence="5" id="KW-1185">Reference proteome</keyword>
<dbReference type="EMBL" id="FUIG01000042">
    <property type="protein sequence ID" value="SJM33312.1"/>
    <property type="molecule type" value="Genomic_DNA"/>
</dbReference>
<feature type="domain" description="DUF3696" evidence="1">
    <location>
        <begin position="332"/>
        <end position="379"/>
    </location>
</feature>
<dbReference type="PIRSF" id="PIRSF034888">
    <property type="entry name" value="P-loop_UCP034888"/>
    <property type="match status" value="1"/>
</dbReference>
<dbReference type="RefSeq" id="WP_123150051.1">
    <property type="nucleotide sequence ID" value="NZ_FUIG01000042.1"/>
</dbReference>
<gene>
    <name evidence="4" type="ORF">BQ8482_340208</name>
</gene>
<feature type="domain" description="ATPase AAA-type core" evidence="3">
    <location>
        <begin position="254"/>
        <end position="319"/>
    </location>
</feature>
<dbReference type="GO" id="GO:0016887">
    <property type="term" value="F:ATP hydrolysis activity"/>
    <property type="evidence" value="ECO:0007669"/>
    <property type="project" value="InterPro"/>
</dbReference>
<dbReference type="Proteomes" id="UP000245698">
    <property type="component" value="Unassembled WGS sequence"/>
</dbReference>
<dbReference type="InterPro" id="IPR003959">
    <property type="entry name" value="ATPase_AAA_core"/>
</dbReference>
<dbReference type="Pfam" id="PF13304">
    <property type="entry name" value="AAA_21"/>
    <property type="match status" value="1"/>
</dbReference>
<dbReference type="InterPro" id="IPR041685">
    <property type="entry name" value="AAA_GajA/Old/RecF-like"/>
</dbReference>
<dbReference type="InterPro" id="IPR027417">
    <property type="entry name" value="P-loop_NTPase"/>
</dbReference>
<dbReference type="InterPro" id="IPR014592">
    <property type="entry name" value="P-loop_UCP034888"/>
</dbReference>
<proteinExistence type="predicted"/>
<dbReference type="InterPro" id="IPR051396">
    <property type="entry name" value="Bact_Antivir_Def_Nuclease"/>
</dbReference>
<dbReference type="AlphaFoldDB" id="A0A2P9AQF5"/>
<dbReference type="PANTHER" id="PTHR43581:SF2">
    <property type="entry name" value="EXCINUCLEASE ATPASE SUBUNIT"/>
    <property type="match status" value="1"/>
</dbReference>
<dbReference type="Gene3D" id="3.40.50.300">
    <property type="entry name" value="P-loop containing nucleotide triphosphate hydrolases"/>
    <property type="match status" value="2"/>
</dbReference>
<name>A0A2P9AQF5_9HYPH</name>
<accession>A0A2P9AQF5</accession>
<dbReference type="InterPro" id="IPR022532">
    <property type="entry name" value="DUF3696"/>
</dbReference>
<dbReference type="Pfam" id="PF12476">
    <property type="entry name" value="DUF3696"/>
    <property type="match status" value="1"/>
</dbReference>
<organism evidence="4 5">
    <name type="scientific">Mesorhizobium delmotii</name>
    <dbReference type="NCBI Taxonomy" id="1631247"/>
    <lineage>
        <taxon>Bacteria</taxon>
        <taxon>Pseudomonadati</taxon>
        <taxon>Pseudomonadota</taxon>
        <taxon>Alphaproteobacteria</taxon>
        <taxon>Hyphomicrobiales</taxon>
        <taxon>Phyllobacteriaceae</taxon>
        <taxon>Mesorhizobium</taxon>
    </lineage>
</organism>
<evidence type="ECO:0000313" key="5">
    <source>
        <dbReference type="Proteomes" id="UP000245698"/>
    </source>
</evidence>
<evidence type="ECO:0000313" key="4">
    <source>
        <dbReference type="EMBL" id="SJM33312.1"/>
    </source>
</evidence>
<sequence length="393" mass="42199">MIRELQIENFKCFKRATLPLSPITIVSGGNGVGKSSIIQALLLLRQAADQLRVIEGLAGPAVSGRADFPVRLNGAYRLALGNSQVVTNSEIESAEIVLGVRSDALFDGGVMAETFVAEMVSPSVTLTCRHDAKNTAAMLTRTGGSPLFAREFHYLIAERNGPRDLSGVSDEGFISTGFAGEFTADAIDRAESLSVDERLHITPGSDLFKVQLEGWMRLLVPGVRVVTTRYPEINRVRMSIERVGVTSPSMSPTNTGFGISYVLPVIASGLLARAGTMLIVENPEAHLHPGAQSAVGQFLAGVASTGVQVIVETHSENVINGVRLAGIRGQVAPRDVKFLFLDAQEGNTEPVVSPLSVDELGELSAWPRGFFDQQTRDLALLMQARRAKRTPSH</sequence>
<reference evidence="5" key="1">
    <citation type="submission" date="2016-12" db="EMBL/GenBank/DDBJ databases">
        <authorList>
            <person name="Brunel B."/>
        </authorList>
    </citation>
    <scope>NUCLEOTIDE SEQUENCE [LARGE SCALE GENOMIC DNA]</scope>
</reference>
<protein>
    <recommendedName>
        <fullName evidence="6">DUF3696 domain-containing protein</fullName>
    </recommendedName>
</protein>
<evidence type="ECO:0000259" key="2">
    <source>
        <dbReference type="Pfam" id="PF13175"/>
    </source>
</evidence>
<evidence type="ECO:0008006" key="6">
    <source>
        <dbReference type="Google" id="ProtNLM"/>
    </source>
</evidence>
<evidence type="ECO:0000259" key="3">
    <source>
        <dbReference type="Pfam" id="PF13304"/>
    </source>
</evidence>